<reference evidence="1 2" key="1">
    <citation type="submission" date="2018-05" db="EMBL/GenBank/DDBJ databases">
        <title>Leucothrix arctica sp. nov., isolated from Arctic seawater.</title>
        <authorList>
            <person name="Choi A."/>
            <person name="Baek K."/>
        </authorList>
    </citation>
    <scope>NUCLEOTIDE SEQUENCE [LARGE SCALE GENOMIC DNA]</scope>
    <source>
        <strain evidence="1 2">IMCC9719</strain>
    </source>
</reference>
<evidence type="ECO:0000313" key="1">
    <source>
        <dbReference type="EMBL" id="PWQ99867.1"/>
    </source>
</evidence>
<gene>
    <name evidence="1" type="ORF">DKT75_00010</name>
</gene>
<keyword evidence="2" id="KW-1185">Reference proteome</keyword>
<sequence>MTFPRHDARDNPPKKSEIEVSEMTLHSDLISVVGLFEDVMSSFLTENLFLPERKEIGLEYLLSLSVEGKINLFQKLLEDIRPSEKTDLELSKDSIIQRLRNAQKFRNVSAHGGKFQELSGNMFTWTGSNPPKQPRRMKEMEQIMGNSAFDLIDDIKHYIFCCSNDC</sequence>
<dbReference type="EMBL" id="QGKL01000001">
    <property type="protein sequence ID" value="PWQ99867.1"/>
    <property type="molecule type" value="Genomic_DNA"/>
</dbReference>
<dbReference type="RefSeq" id="WP_109821389.1">
    <property type="nucleotide sequence ID" value="NZ_QGKL01000001.1"/>
</dbReference>
<dbReference type="AlphaFoldDB" id="A0A317CNU5"/>
<organism evidence="1 2">
    <name type="scientific">Leucothrix arctica</name>
    <dbReference type="NCBI Taxonomy" id="1481894"/>
    <lineage>
        <taxon>Bacteria</taxon>
        <taxon>Pseudomonadati</taxon>
        <taxon>Pseudomonadota</taxon>
        <taxon>Gammaproteobacteria</taxon>
        <taxon>Thiotrichales</taxon>
        <taxon>Thiotrichaceae</taxon>
        <taxon>Leucothrix</taxon>
    </lineage>
</organism>
<name>A0A317CNU5_9GAMM</name>
<proteinExistence type="predicted"/>
<dbReference type="Proteomes" id="UP000245506">
    <property type="component" value="Unassembled WGS sequence"/>
</dbReference>
<protein>
    <submittedName>
        <fullName evidence="1">Uncharacterized protein</fullName>
    </submittedName>
</protein>
<evidence type="ECO:0000313" key="2">
    <source>
        <dbReference type="Proteomes" id="UP000245506"/>
    </source>
</evidence>
<accession>A0A317CNU5</accession>
<comment type="caution">
    <text evidence="1">The sequence shown here is derived from an EMBL/GenBank/DDBJ whole genome shotgun (WGS) entry which is preliminary data.</text>
</comment>